<evidence type="ECO:0000313" key="1">
    <source>
        <dbReference type="EMBL" id="OWR55409.1"/>
    </source>
</evidence>
<protein>
    <submittedName>
        <fullName evidence="1">Uncharacterized protein</fullName>
    </submittedName>
</protein>
<dbReference type="Proteomes" id="UP000007151">
    <property type="component" value="Unassembled WGS sequence"/>
</dbReference>
<dbReference type="AlphaFoldDB" id="A0A212FNX5"/>
<name>A0A212FNX5_DANPL</name>
<sequence>MKCLYIFGDFYCRSLTRYRLQTPPAHRDVSQIRSKRLKNARLSETCDESWNVGVQPCPRVRGWLRWGYLYLENKCIVKLSTEHVVSFPTLRTQLQVVVKGYR</sequence>
<proteinExistence type="predicted"/>
<reference evidence="1 2" key="1">
    <citation type="journal article" date="2011" name="Cell">
        <title>The monarch butterfly genome yields insights into long-distance migration.</title>
        <authorList>
            <person name="Zhan S."/>
            <person name="Merlin C."/>
            <person name="Boore J.L."/>
            <person name="Reppert S.M."/>
        </authorList>
    </citation>
    <scope>NUCLEOTIDE SEQUENCE [LARGE SCALE GENOMIC DNA]</scope>
    <source>
        <strain evidence="1">F-2</strain>
    </source>
</reference>
<comment type="caution">
    <text evidence="1">The sequence shown here is derived from an EMBL/GenBank/DDBJ whole genome shotgun (WGS) entry which is preliminary data.</text>
</comment>
<keyword evidence="2" id="KW-1185">Reference proteome</keyword>
<dbReference type="EMBL" id="AGBW02004392">
    <property type="protein sequence ID" value="OWR55409.1"/>
    <property type="molecule type" value="Genomic_DNA"/>
</dbReference>
<accession>A0A212FNX5</accession>
<dbReference type="KEGG" id="dpl:KGM_205934"/>
<dbReference type="InParanoid" id="A0A212FNX5"/>
<organism evidence="1 2">
    <name type="scientific">Danaus plexippus plexippus</name>
    <dbReference type="NCBI Taxonomy" id="278856"/>
    <lineage>
        <taxon>Eukaryota</taxon>
        <taxon>Metazoa</taxon>
        <taxon>Ecdysozoa</taxon>
        <taxon>Arthropoda</taxon>
        <taxon>Hexapoda</taxon>
        <taxon>Insecta</taxon>
        <taxon>Pterygota</taxon>
        <taxon>Neoptera</taxon>
        <taxon>Endopterygota</taxon>
        <taxon>Lepidoptera</taxon>
        <taxon>Glossata</taxon>
        <taxon>Ditrysia</taxon>
        <taxon>Papilionoidea</taxon>
        <taxon>Nymphalidae</taxon>
        <taxon>Danainae</taxon>
        <taxon>Danaini</taxon>
        <taxon>Danaina</taxon>
        <taxon>Danaus</taxon>
        <taxon>Danaus</taxon>
    </lineage>
</organism>
<evidence type="ECO:0000313" key="2">
    <source>
        <dbReference type="Proteomes" id="UP000007151"/>
    </source>
</evidence>
<gene>
    <name evidence="1" type="ORF">KGM_205934</name>
</gene>